<dbReference type="AlphaFoldDB" id="A0A2P5Y189"/>
<dbReference type="InterPro" id="IPR004864">
    <property type="entry name" value="LEA_2"/>
</dbReference>
<dbReference type="Proteomes" id="UP000239757">
    <property type="component" value="Unassembled WGS sequence"/>
</dbReference>
<evidence type="ECO:0000256" key="4">
    <source>
        <dbReference type="ARBA" id="ARBA00023136"/>
    </source>
</evidence>
<dbReference type="OrthoDB" id="1894389at2759"/>
<protein>
    <recommendedName>
        <fullName evidence="7">Late embryogenesis abundant protein LEA-2 subgroup domain-containing protein</fullName>
    </recommendedName>
</protein>
<accession>A0A2P5Y189</accession>
<keyword evidence="2 6" id="KW-0812">Transmembrane</keyword>
<name>A0A2P5Y189_GOSBA</name>
<dbReference type="PANTHER" id="PTHR31234:SF2">
    <property type="entry name" value="OS05G0199100 PROTEIN"/>
    <property type="match status" value="1"/>
</dbReference>
<gene>
    <name evidence="8" type="ORF">ES319_A12G265800v1</name>
    <name evidence="9" type="ORF">GOBAR_AA11281</name>
</gene>
<feature type="transmembrane region" description="Helical" evidence="6">
    <location>
        <begin position="57"/>
        <end position="80"/>
    </location>
</feature>
<comment type="subcellular location">
    <subcellularLocation>
        <location evidence="1">Membrane</location>
        <topology evidence="1">Single-pass membrane protein</topology>
    </subcellularLocation>
</comment>
<dbReference type="GO" id="GO:0016020">
    <property type="term" value="C:membrane"/>
    <property type="evidence" value="ECO:0007669"/>
    <property type="project" value="UniProtKB-SubCell"/>
</dbReference>
<sequence length="234" mass="26237">MAEKISDETPNPEKINDESPNPEKINDESPNPLAPSNDEESITAYSKDQNRKKQMMCLLYIILFAVFQTGIILLFVLIFMRITNPKFRVRSGSFIDAFNVGTEASPSFDLRMNTQFMVKNTNFGHFKYKDGTVTFAYKGIPVGNAMIEKGRVGARSTKKVDVVVKLRSNGLSLNIRDNELGSDISSGVLPLTSSVKLKGKIYMMEVIKKKKYAQMNCSMEIDINSRTLGNIICK</sequence>
<keyword evidence="11" id="KW-1185">Reference proteome</keyword>
<evidence type="ECO:0000313" key="9">
    <source>
        <dbReference type="EMBL" id="PPS09363.1"/>
    </source>
</evidence>
<dbReference type="GO" id="GO:0098542">
    <property type="term" value="P:defense response to other organism"/>
    <property type="evidence" value="ECO:0007669"/>
    <property type="project" value="InterPro"/>
</dbReference>
<feature type="region of interest" description="Disordered" evidence="5">
    <location>
        <begin position="1"/>
        <end position="41"/>
    </location>
</feature>
<evidence type="ECO:0000313" key="10">
    <source>
        <dbReference type="Proteomes" id="UP000239757"/>
    </source>
</evidence>
<feature type="domain" description="Late embryogenesis abundant protein LEA-2 subgroup" evidence="7">
    <location>
        <begin position="117"/>
        <end position="218"/>
    </location>
</feature>
<organism evidence="9 10">
    <name type="scientific">Gossypium barbadense</name>
    <name type="common">Sea Island cotton</name>
    <name type="synonym">Hibiscus barbadensis</name>
    <dbReference type="NCBI Taxonomy" id="3634"/>
    <lineage>
        <taxon>Eukaryota</taxon>
        <taxon>Viridiplantae</taxon>
        <taxon>Streptophyta</taxon>
        <taxon>Embryophyta</taxon>
        <taxon>Tracheophyta</taxon>
        <taxon>Spermatophyta</taxon>
        <taxon>Magnoliopsida</taxon>
        <taxon>eudicotyledons</taxon>
        <taxon>Gunneridae</taxon>
        <taxon>Pentapetalae</taxon>
        <taxon>rosids</taxon>
        <taxon>malvids</taxon>
        <taxon>Malvales</taxon>
        <taxon>Malvaceae</taxon>
        <taxon>Malvoideae</taxon>
        <taxon>Gossypium</taxon>
    </lineage>
</organism>
<evidence type="ECO:0000256" key="2">
    <source>
        <dbReference type="ARBA" id="ARBA00022692"/>
    </source>
</evidence>
<evidence type="ECO:0000256" key="6">
    <source>
        <dbReference type="SAM" id="Phobius"/>
    </source>
</evidence>
<evidence type="ECO:0000256" key="5">
    <source>
        <dbReference type="SAM" id="MobiDB-lite"/>
    </source>
</evidence>
<dbReference type="PANTHER" id="PTHR31234">
    <property type="entry name" value="LATE EMBRYOGENESIS ABUNDANT (LEA) HYDROXYPROLINE-RICH GLYCOPROTEIN FAMILY"/>
    <property type="match status" value="1"/>
</dbReference>
<dbReference type="Proteomes" id="UP000327439">
    <property type="component" value="Chromosome A12"/>
</dbReference>
<evidence type="ECO:0000259" key="7">
    <source>
        <dbReference type="Pfam" id="PF03168"/>
    </source>
</evidence>
<proteinExistence type="predicted"/>
<evidence type="ECO:0000313" key="11">
    <source>
        <dbReference type="Proteomes" id="UP000327439"/>
    </source>
</evidence>
<reference evidence="9 10" key="1">
    <citation type="submission" date="2015-01" db="EMBL/GenBank/DDBJ databases">
        <title>Genome of allotetraploid Gossypium barbadense reveals genomic plasticity and fiber elongation in cotton evolution.</title>
        <authorList>
            <person name="Chen X."/>
            <person name="Liu X."/>
            <person name="Zhao B."/>
            <person name="Zheng H."/>
            <person name="Hu Y."/>
            <person name="Lu G."/>
            <person name="Yang C."/>
            <person name="Chen J."/>
            <person name="Shan C."/>
            <person name="Zhang L."/>
            <person name="Zhou Y."/>
            <person name="Wang L."/>
            <person name="Guo W."/>
            <person name="Bai Y."/>
            <person name="Ruan J."/>
            <person name="Shangguan X."/>
            <person name="Mao Y."/>
            <person name="Jiang J."/>
            <person name="Zhu Y."/>
            <person name="Lei J."/>
            <person name="Kang H."/>
            <person name="Chen S."/>
            <person name="He X."/>
            <person name="Wang R."/>
            <person name="Wang Y."/>
            <person name="Chen J."/>
            <person name="Wang L."/>
            <person name="Yu S."/>
            <person name="Wang B."/>
            <person name="Wei J."/>
            <person name="Song S."/>
            <person name="Lu X."/>
            <person name="Gao Z."/>
            <person name="Gu W."/>
            <person name="Deng X."/>
            <person name="Ma D."/>
            <person name="Wang S."/>
            <person name="Liang W."/>
            <person name="Fang L."/>
            <person name="Cai C."/>
            <person name="Zhu X."/>
            <person name="Zhou B."/>
            <person name="Zhang Y."/>
            <person name="Chen Z."/>
            <person name="Xu S."/>
            <person name="Zhu R."/>
            <person name="Wang S."/>
            <person name="Zhang T."/>
            <person name="Zhao G."/>
        </authorList>
    </citation>
    <scope>NUCLEOTIDE SEQUENCE [LARGE SCALE GENOMIC DNA]</scope>
    <source>
        <strain evidence="10">cv. Xinhai21</strain>
        <tissue evidence="9">Leaf</tissue>
    </source>
</reference>
<dbReference type="InterPro" id="IPR044839">
    <property type="entry name" value="NDR1-like"/>
</dbReference>
<keyword evidence="3 6" id="KW-1133">Transmembrane helix</keyword>
<evidence type="ECO:0000256" key="1">
    <source>
        <dbReference type="ARBA" id="ARBA00004167"/>
    </source>
</evidence>
<keyword evidence="4 6" id="KW-0472">Membrane</keyword>
<evidence type="ECO:0000313" key="8">
    <source>
        <dbReference type="EMBL" id="KAB2054603.1"/>
    </source>
</evidence>
<dbReference type="EMBL" id="CM018213">
    <property type="protein sequence ID" value="KAB2054603.1"/>
    <property type="molecule type" value="Genomic_DNA"/>
</dbReference>
<dbReference type="EMBL" id="KZ663869">
    <property type="protein sequence ID" value="PPS09363.1"/>
    <property type="molecule type" value="Genomic_DNA"/>
</dbReference>
<evidence type="ECO:0000256" key="3">
    <source>
        <dbReference type="ARBA" id="ARBA00022989"/>
    </source>
</evidence>
<reference evidence="8 11" key="2">
    <citation type="submission" date="2019-06" db="EMBL/GenBank/DDBJ databases">
        <title>WGS assembly of Gossypium barbadense.</title>
        <authorList>
            <person name="Chen Z.J."/>
            <person name="Sreedasyam A."/>
            <person name="Ando A."/>
            <person name="Song Q."/>
            <person name="De L."/>
            <person name="Hulse-Kemp A."/>
            <person name="Ding M."/>
            <person name="Ye W."/>
            <person name="Kirkbride R."/>
            <person name="Jenkins J."/>
            <person name="Plott C."/>
            <person name="Lovell J."/>
            <person name="Lin Y.-M."/>
            <person name="Vaughn R."/>
            <person name="Liu B."/>
            <person name="Li W."/>
            <person name="Simpson S."/>
            <person name="Scheffler B."/>
            <person name="Saski C."/>
            <person name="Grover C."/>
            <person name="Hu G."/>
            <person name="Conover J."/>
            <person name="Carlson J."/>
            <person name="Shu S."/>
            <person name="Boston L."/>
            <person name="Williams M."/>
            <person name="Peterson D."/>
            <person name="Mcgee K."/>
            <person name="Jones D."/>
            <person name="Wendel J."/>
            <person name="Stelly D."/>
            <person name="Grimwood J."/>
            <person name="Schmutz J."/>
        </authorList>
    </citation>
    <scope>NUCLEOTIDE SEQUENCE [LARGE SCALE GENOMIC DNA]</scope>
    <source>
        <strain evidence="8">1400233.01</strain>
    </source>
</reference>
<dbReference type="Pfam" id="PF03168">
    <property type="entry name" value="LEA_2"/>
    <property type="match status" value="1"/>
</dbReference>